<dbReference type="InterPro" id="IPR036061">
    <property type="entry name" value="CheW-like_dom_sf"/>
</dbReference>
<dbReference type="SUPFAM" id="SSF50341">
    <property type="entry name" value="CheW-like"/>
    <property type="match status" value="1"/>
</dbReference>
<proteinExistence type="predicted"/>
<dbReference type="Gene3D" id="2.30.30.40">
    <property type="entry name" value="SH3 Domains"/>
    <property type="match status" value="1"/>
</dbReference>
<accession>A0ABX0J8X1</accession>
<name>A0ABX0J8X1_9BACL</name>
<dbReference type="EMBL" id="JAAOIW010000009">
    <property type="protein sequence ID" value="NHN32810.1"/>
    <property type="molecule type" value="Genomic_DNA"/>
</dbReference>
<dbReference type="PANTHER" id="PTHR22617">
    <property type="entry name" value="CHEMOTAXIS SENSOR HISTIDINE KINASE-RELATED"/>
    <property type="match status" value="1"/>
</dbReference>
<feature type="domain" description="CheW-like" evidence="1">
    <location>
        <begin position="5"/>
        <end position="145"/>
    </location>
</feature>
<dbReference type="PROSITE" id="PS50851">
    <property type="entry name" value="CHEW"/>
    <property type="match status" value="1"/>
</dbReference>
<dbReference type="SMART" id="SM00260">
    <property type="entry name" value="CheW"/>
    <property type="match status" value="1"/>
</dbReference>
<evidence type="ECO:0000313" key="3">
    <source>
        <dbReference type="Proteomes" id="UP001165962"/>
    </source>
</evidence>
<dbReference type="InterPro" id="IPR039315">
    <property type="entry name" value="CheW"/>
</dbReference>
<comment type="caution">
    <text evidence="2">The sequence shown here is derived from an EMBL/GenBank/DDBJ whole genome shotgun (WGS) entry which is preliminary data.</text>
</comment>
<dbReference type="Pfam" id="PF01584">
    <property type="entry name" value="CheW"/>
    <property type="match status" value="1"/>
</dbReference>
<keyword evidence="3" id="KW-1185">Reference proteome</keyword>
<dbReference type="Gene3D" id="2.40.50.180">
    <property type="entry name" value="CheA-289, Domain 4"/>
    <property type="match status" value="1"/>
</dbReference>
<protein>
    <submittedName>
        <fullName evidence="2">Chemotaxis protein CheW</fullName>
    </submittedName>
</protein>
<dbReference type="Proteomes" id="UP001165962">
    <property type="component" value="Unassembled WGS sequence"/>
</dbReference>
<dbReference type="InterPro" id="IPR002545">
    <property type="entry name" value="CheW-lke_dom"/>
</dbReference>
<evidence type="ECO:0000259" key="1">
    <source>
        <dbReference type="PROSITE" id="PS50851"/>
    </source>
</evidence>
<dbReference type="PANTHER" id="PTHR22617:SF23">
    <property type="entry name" value="CHEMOTAXIS PROTEIN CHEW"/>
    <property type="match status" value="1"/>
</dbReference>
<dbReference type="RefSeq" id="WP_166153104.1">
    <property type="nucleotide sequence ID" value="NZ_JAAOIW010000009.1"/>
</dbReference>
<evidence type="ECO:0000313" key="2">
    <source>
        <dbReference type="EMBL" id="NHN32810.1"/>
    </source>
</evidence>
<sequence>MAKGIEQLVTLRVDGEHFGIPITQVYEIIFVSKLTGIARAPRSIIGVINLRGQIIPVIDLRLLFDKPKAEPTKRQRIVVTQSQGKIIGLLVDEVTEVLRILEGNLEAAPDTLMTTYTSYIDSIYKLEDRIVVLLQMDQLLINSEMDFIHSAL</sequence>
<organism evidence="2 3">
    <name type="scientific">Paenibacillus agricola</name>
    <dbReference type="NCBI Taxonomy" id="2716264"/>
    <lineage>
        <taxon>Bacteria</taxon>
        <taxon>Bacillati</taxon>
        <taxon>Bacillota</taxon>
        <taxon>Bacilli</taxon>
        <taxon>Bacillales</taxon>
        <taxon>Paenibacillaceae</taxon>
        <taxon>Paenibacillus</taxon>
    </lineage>
</organism>
<reference evidence="2" key="1">
    <citation type="submission" date="2020-03" db="EMBL/GenBank/DDBJ databases">
        <title>Draft sequencing of Paenibacilllus sp. S3N08.</title>
        <authorList>
            <person name="Kim D.-U."/>
        </authorList>
    </citation>
    <scope>NUCLEOTIDE SEQUENCE</scope>
    <source>
        <strain evidence="2">S3N08</strain>
    </source>
</reference>
<gene>
    <name evidence="2" type="ORF">G9U52_23600</name>
</gene>